<proteinExistence type="predicted"/>
<dbReference type="PRINTS" id="PR01345">
    <property type="entry name" value="CERVTRCPTASE"/>
</dbReference>
<dbReference type="Proteomes" id="UP000233556">
    <property type="component" value="Unassembled WGS sequence"/>
</dbReference>
<feature type="region of interest" description="Disordered" evidence="1">
    <location>
        <begin position="96"/>
        <end position="116"/>
    </location>
</feature>
<evidence type="ECO:0000313" key="3">
    <source>
        <dbReference type="Proteomes" id="UP000233556"/>
    </source>
</evidence>
<dbReference type="AlphaFoldDB" id="A0A2I0T8W1"/>
<dbReference type="PANTHER" id="PTHR33332">
    <property type="entry name" value="REVERSE TRANSCRIPTASE DOMAIN-CONTAINING PROTEIN"/>
    <property type="match status" value="1"/>
</dbReference>
<sequence length="176" mass="20216">MWDEEFKSYFLPKHKYGLGREWLECSPEEKDLGVLVDEKLNMSWQCVLTAQKAPYILGYIKRSTASGVREVILPLCSTLVRPHLEYCVQLWTPQNRKDHGPVGASPEKGRGDGQRAGAPLVDRLRELGLFSLEKKRLQGDLTVGFQYPKGAYRKDGEGLFTREWRDRMRGNGFKLK</sequence>
<accession>A0A2I0T8W1</accession>
<evidence type="ECO:0000313" key="2">
    <source>
        <dbReference type="EMBL" id="PKU30239.1"/>
    </source>
</evidence>
<evidence type="ECO:0008006" key="4">
    <source>
        <dbReference type="Google" id="ProtNLM"/>
    </source>
</evidence>
<evidence type="ECO:0000256" key="1">
    <source>
        <dbReference type="SAM" id="MobiDB-lite"/>
    </source>
</evidence>
<protein>
    <recommendedName>
        <fullName evidence="4">Rna-directed dna polymerase from mobile element jockey-like</fullName>
    </recommendedName>
</protein>
<organism evidence="2 3">
    <name type="scientific">Limosa lapponica baueri</name>
    <dbReference type="NCBI Taxonomy" id="1758121"/>
    <lineage>
        <taxon>Eukaryota</taxon>
        <taxon>Metazoa</taxon>
        <taxon>Chordata</taxon>
        <taxon>Craniata</taxon>
        <taxon>Vertebrata</taxon>
        <taxon>Euteleostomi</taxon>
        <taxon>Archelosauria</taxon>
        <taxon>Archosauria</taxon>
        <taxon>Dinosauria</taxon>
        <taxon>Saurischia</taxon>
        <taxon>Theropoda</taxon>
        <taxon>Coelurosauria</taxon>
        <taxon>Aves</taxon>
        <taxon>Neognathae</taxon>
        <taxon>Neoaves</taxon>
        <taxon>Charadriiformes</taxon>
        <taxon>Scolopacidae</taxon>
        <taxon>Limosa</taxon>
    </lineage>
</organism>
<reference evidence="3" key="1">
    <citation type="submission" date="2017-11" db="EMBL/GenBank/DDBJ databases">
        <authorList>
            <person name="Lima N.C."/>
            <person name="Parody-Merino A.M."/>
            <person name="Battley P.F."/>
            <person name="Fidler A.E."/>
            <person name="Prosdocimi F."/>
        </authorList>
    </citation>
    <scope>NUCLEOTIDE SEQUENCE [LARGE SCALE GENOMIC DNA]</scope>
</reference>
<keyword evidence="3" id="KW-1185">Reference proteome</keyword>
<gene>
    <name evidence="2" type="ORF">llap_19457</name>
</gene>
<name>A0A2I0T8W1_LIMLA</name>
<dbReference type="EMBL" id="KZ515131">
    <property type="protein sequence ID" value="PKU30239.1"/>
    <property type="molecule type" value="Genomic_DNA"/>
</dbReference>
<reference evidence="3" key="2">
    <citation type="submission" date="2017-12" db="EMBL/GenBank/DDBJ databases">
        <title>Genome sequence of the Bar-tailed Godwit (Limosa lapponica baueri).</title>
        <authorList>
            <person name="Lima N.C.B."/>
            <person name="Parody-Merino A.M."/>
            <person name="Battley P.F."/>
            <person name="Fidler A.E."/>
            <person name="Prosdocimi F."/>
        </authorList>
    </citation>
    <scope>NUCLEOTIDE SEQUENCE [LARGE SCALE GENOMIC DNA]</scope>
</reference>
<dbReference type="OrthoDB" id="276744at2759"/>